<feature type="compositionally biased region" description="Basic and acidic residues" evidence="1">
    <location>
        <begin position="1"/>
        <end position="12"/>
    </location>
</feature>
<protein>
    <submittedName>
        <fullName evidence="2">Uncharacterized protein</fullName>
    </submittedName>
</protein>
<reference evidence="2" key="1">
    <citation type="submission" date="2020-01" db="EMBL/GenBank/DDBJ databases">
        <title>Development of genomics and gene disruption for Polysphondylium violaceum indicates a role for the polyketide synthase stlB in stalk morphogenesis.</title>
        <authorList>
            <person name="Narita B."/>
            <person name="Kawabe Y."/>
            <person name="Kin K."/>
            <person name="Saito T."/>
            <person name="Gibbs R."/>
            <person name="Kuspa A."/>
            <person name="Muzny D."/>
            <person name="Queller D."/>
            <person name="Richards S."/>
            <person name="Strassman J."/>
            <person name="Sucgang R."/>
            <person name="Worley K."/>
            <person name="Schaap P."/>
        </authorList>
    </citation>
    <scope>NUCLEOTIDE SEQUENCE</scope>
    <source>
        <strain evidence="2">QSvi11</strain>
    </source>
</reference>
<dbReference type="Proteomes" id="UP000695562">
    <property type="component" value="Unassembled WGS sequence"/>
</dbReference>
<evidence type="ECO:0000313" key="2">
    <source>
        <dbReference type="EMBL" id="KAF2069170.1"/>
    </source>
</evidence>
<gene>
    <name evidence="2" type="ORF">CYY_009508</name>
</gene>
<name>A0A8J4PLN7_9MYCE</name>
<keyword evidence="3" id="KW-1185">Reference proteome</keyword>
<organism evidence="2 3">
    <name type="scientific">Polysphondylium violaceum</name>
    <dbReference type="NCBI Taxonomy" id="133409"/>
    <lineage>
        <taxon>Eukaryota</taxon>
        <taxon>Amoebozoa</taxon>
        <taxon>Evosea</taxon>
        <taxon>Eumycetozoa</taxon>
        <taxon>Dictyostelia</taxon>
        <taxon>Dictyosteliales</taxon>
        <taxon>Dictyosteliaceae</taxon>
        <taxon>Polysphondylium</taxon>
    </lineage>
</organism>
<accession>A0A8J4PLN7</accession>
<sequence>METERNADKEFNNDQDDEEIEIEIEIDSNSTHPLKKRKIDQNDGDQDPLVTKQDEYNEDEEEYEPLPSSLKILIPSSIQSVSSNLDYKSYRSLVTVLDKDDYYNYSTTPTPPKIRQGLKELVLPKSFNNHIHNSTLP</sequence>
<proteinExistence type="predicted"/>
<dbReference type="EMBL" id="AJWJ01000727">
    <property type="protein sequence ID" value="KAF2069170.1"/>
    <property type="molecule type" value="Genomic_DNA"/>
</dbReference>
<feature type="region of interest" description="Disordered" evidence="1">
    <location>
        <begin position="1"/>
        <end position="66"/>
    </location>
</feature>
<feature type="compositionally biased region" description="Acidic residues" evidence="1">
    <location>
        <begin position="13"/>
        <end position="26"/>
    </location>
</feature>
<comment type="caution">
    <text evidence="2">The sequence shown here is derived from an EMBL/GenBank/DDBJ whole genome shotgun (WGS) entry which is preliminary data.</text>
</comment>
<dbReference type="AlphaFoldDB" id="A0A8J4PLN7"/>
<evidence type="ECO:0000256" key="1">
    <source>
        <dbReference type="SAM" id="MobiDB-lite"/>
    </source>
</evidence>
<feature type="non-terminal residue" evidence="2">
    <location>
        <position position="137"/>
    </location>
</feature>
<evidence type="ECO:0000313" key="3">
    <source>
        <dbReference type="Proteomes" id="UP000695562"/>
    </source>
</evidence>